<evidence type="ECO:0000256" key="3">
    <source>
        <dbReference type="ARBA" id="ARBA00018111"/>
    </source>
</evidence>
<dbReference type="Pfam" id="PF21981">
    <property type="entry name" value="RecX_HTH3"/>
    <property type="match status" value="1"/>
</dbReference>
<dbReference type="PANTHER" id="PTHR33602:SF1">
    <property type="entry name" value="REGULATORY PROTEIN RECX FAMILY PROTEIN"/>
    <property type="match status" value="1"/>
</dbReference>
<evidence type="ECO:0000259" key="9">
    <source>
        <dbReference type="Pfam" id="PF21982"/>
    </source>
</evidence>
<evidence type="ECO:0000256" key="6">
    <source>
        <dbReference type="SAM" id="MobiDB-lite"/>
    </source>
</evidence>
<dbReference type="Pfam" id="PF21982">
    <property type="entry name" value="RecX_HTH1"/>
    <property type="match status" value="1"/>
</dbReference>
<dbReference type="InterPro" id="IPR053924">
    <property type="entry name" value="RecX_HTH_2nd"/>
</dbReference>
<comment type="subcellular location">
    <subcellularLocation>
        <location evidence="1 5">Cytoplasm</location>
    </subcellularLocation>
</comment>
<comment type="similarity">
    <text evidence="2 5">Belongs to the RecX family.</text>
</comment>
<feature type="domain" description="RecX third three-helical" evidence="8">
    <location>
        <begin position="135"/>
        <end position="186"/>
    </location>
</feature>
<sequence>MPDDNSGGQPSWPPVALSQTASSSPADASAATGESTDTFQTLFNHALELLSRREHSCHELRQKLAKKHPLDDFDAVLLRLQELNYQSDQRFAEVFCRSRVQRGQGPIRIRQELQLRGIHSALAQAVMEQLQEGVDWFELALEQLQRKFRRPISPSLDRQQQAKERARRQRYLAYRGFPSDAIQYAIAELDAVEPEEYPYSGF</sequence>
<feature type="domain" description="RecX first three-helical" evidence="9">
    <location>
        <begin position="43"/>
        <end position="80"/>
    </location>
</feature>
<keyword evidence="4 5" id="KW-0963">Cytoplasm</keyword>
<dbReference type="Proteomes" id="UP000664293">
    <property type="component" value="Unassembled WGS sequence"/>
</dbReference>
<gene>
    <name evidence="5" type="primary">recX</name>
    <name evidence="10" type="ORF">JF535_15325</name>
</gene>
<dbReference type="InterPro" id="IPR036388">
    <property type="entry name" value="WH-like_DNA-bd_sf"/>
</dbReference>
<reference evidence="10 11" key="1">
    <citation type="submission" date="2020-12" db="EMBL/GenBank/DDBJ databases">
        <title>Oil enriched cultivation method for isolating marine PHA-producing bacteria.</title>
        <authorList>
            <person name="Zheng W."/>
            <person name="Yu S."/>
            <person name="Huang Y."/>
        </authorList>
    </citation>
    <scope>NUCLEOTIDE SEQUENCE [LARGE SCALE GENOMIC DNA]</scope>
    <source>
        <strain evidence="10 11">SN0-2</strain>
    </source>
</reference>
<comment type="function">
    <text evidence="5">Modulates RecA activity.</text>
</comment>
<evidence type="ECO:0000256" key="2">
    <source>
        <dbReference type="ARBA" id="ARBA00009695"/>
    </source>
</evidence>
<protein>
    <recommendedName>
        <fullName evidence="3 5">Regulatory protein RecX</fullName>
    </recommendedName>
</protein>
<comment type="caution">
    <text evidence="10">The sequence shown here is derived from an EMBL/GenBank/DDBJ whole genome shotgun (WGS) entry which is preliminary data.</text>
</comment>
<dbReference type="HAMAP" id="MF_01114">
    <property type="entry name" value="RecX"/>
    <property type="match status" value="1"/>
</dbReference>
<organism evidence="10 11">
    <name type="scientific">Microbulbifer salipaludis</name>
    <dbReference type="NCBI Taxonomy" id="187980"/>
    <lineage>
        <taxon>Bacteria</taxon>
        <taxon>Pseudomonadati</taxon>
        <taxon>Pseudomonadota</taxon>
        <taxon>Gammaproteobacteria</taxon>
        <taxon>Cellvibrionales</taxon>
        <taxon>Microbulbiferaceae</taxon>
        <taxon>Microbulbifer</taxon>
    </lineage>
</organism>
<accession>A0ABS3EAA0</accession>
<dbReference type="Pfam" id="PF02631">
    <property type="entry name" value="RecX_HTH2"/>
    <property type="match status" value="1"/>
</dbReference>
<dbReference type="PANTHER" id="PTHR33602">
    <property type="entry name" value="REGULATORY PROTEIN RECX FAMILY PROTEIN"/>
    <property type="match status" value="1"/>
</dbReference>
<dbReference type="Gene3D" id="1.10.10.10">
    <property type="entry name" value="Winged helix-like DNA-binding domain superfamily/Winged helix DNA-binding domain"/>
    <property type="match status" value="3"/>
</dbReference>
<keyword evidence="11" id="KW-1185">Reference proteome</keyword>
<dbReference type="InterPro" id="IPR053926">
    <property type="entry name" value="RecX_HTH_1st"/>
</dbReference>
<evidence type="ECO:0000256" key="1">
    <source>
        <dbReference type="ARBA" id="ARBA00004496"/>
    </source>
</evidence>
<name>A0ABS3EAA0_9GAMM</name>
<proteinExistence type="inferred from homology"/>
<feature type="compositionally biased region" description="Low complexity" evidence="6">
    <location>
        <begin position="18"/>
        <end position="31"/>
    </location>
</feature>
<dbReference type="InterPro" id="IPR053925">
    <property type="entry name" value="RecX_HTH_3rd"/>
</dbReference>
<evidence type="ECO:0000259" key="7">
    <source>
        <dbReference type="Pfam" id="PF02631"/>
    </source>
</evidence>
<feature type="domain" description="RecX second three-helical" evidence="7">
    <location>
        <begin position="87"/>
        <end position="127"/>
    </location>
</feature>
<feature type="region of interest" description="Disordered" evidence="6">
    <location>
        <begin position="1"/>
        <end position="34"/>
    </location>
</feature>
<dbReference type="EMBL" id="JAEKJR010000003">
    <property type="protein sequence ID" value="MBN8432219.1"/>
    <property type="molecule type" value="Genomic_DNA"/>
</dbReference>
<evidence type="ECO:0000259" key="8">
    <source>
        <dbReference type="Pfam" id="PF21981"/>
    </source>
</evidence>
<evidence type="ECO:0000313" key="11">
    <source>
        <dbReference type="Proteomes" id="UP000664293"/>
    </source>
</evidence>
<evidence type="ECO:0000256" key="5">
    <source>
        <dbReference type="HAMAP-Rule" id="MF_01114"/>
    </source>
</evidence>
<dbReference type="InterPro" id="IPR003783">
    <property type="entry name" value="Regulatory_RecX"/>
</dbReference>
<evidence type="ECO:0000313" key="10">
    <source>
        <dbReference type="EMBL" id="MBN8432219.1"/>
    </source>
</evidence>
<evidence type="ECO:0000256" key="4">
    <source>
        <dbReference type="ARBA" id="ARBA00022490"/>
    </source>
</evidence>